<keyword evidence="4" id="KW-1185">Reference proteome</keyword>
<evidence type="ECO:0000256" key="1">
    <source>
        <dbReference type="SAM" id="Coils"/>
    </source>
</evidence>
<evidence type="ECO:0000313" key="4">
    <source>
        <dbReference type="Proteomes" id="UP000218209"/>
    </source>
</evidence>
<name>A0A1X6PDJ1_PORUM</name>
<feature type="compositionally biased region" description="Polar residues" evidence="2">
    <location>
        <begin position="11"/>
        <end position="20"/>
    </location>
</feature>
<feature type="region of interest" description="Disordered" evidence="2">
    <location>
        <begin position="1"/>
        <end position="57"/>
    </location>
</feature>
<evidence type="ECO:0000256" key="2">
    <source>
        <dbReference type="SAM" id="MobiDB-lite"/>
    </source>
</evidence>
<dbReference type="Proteomes" id="UP000218209">
    <property type="component" value="Unassembled WGS sequence"/>
</dbReference>
<proteinExistence type="predicted"/>
<accession>A0A1X6PDJ1</accession>
<keyword evidence="1" id="KW-0175">Coiled coil</keyword>
<feature type="coiled-coil region" evidence="1">
    <location>
        <begin position="838"/>
        <end position="865"/>
    </location>
</feature>
<feature type="region of interest" description="Disordered" evidence="2">
    <location>
        <begin position="728"/>
        <end position="837"/>
    </location>
</feature>
<feature type="region of interest" description="Disordered" evidence="2">
    <location>
        <begin position="872"/>
        <end position="894"/>
    </location>
</feature>
<gene>
    <name evidence="3" type="ORF">BU14_0095s0020</name>
</gene>
<feature type="compositionally biased region" description="Basic residues" evidence="2">
    <location>
        <begin position="745"/>
        <end position="755"/>
    </location>
</feature>
<organism evidence="3 4">
    <name type="scientific">Porphyra umbilicalis</name>
    <name type="common">Purple laver</name>
    <name type="synonym">Red alga</name>
    <dbReference type="NCBI Taxonomy" id="2786"/>
    <lineage>
        <taxon>Eukaryota</taxon>
        <taxon>Rhodophyta</taxon>
        <taxon>Bangiophyceae</taxon>
        <taxon>Bangiales</taxon>
        <taxon>Bangiaceae</taxon>
        <taxon>Porphyra</taxon>
    </lineage>
</organism>
<feature type="compositionally biased region" description="Gly residues" evidence="2">
    <location>
        <begin position="783"/>
        <end position="792"/>
    </location>
</feature>
<evidence type="ECO:0000313" key="3">
    <source>
        <dbReference type="EMBL" id="OSX78904.1"/>
    </source>
</evidence>
<protein>
    <submittedName>
        <fullName evidence="3">Uncharacterized protein</fullName>
    </submittedName>
</protein>
<dbReference type="AlphaFoldDB" id="A0A1X6PDJ1"/>
<feature type="compositionally biased region" description="Basic and acidic residues" evidence="2">
    <location>
        <begin position="728"/>
        <end position="744"/>
    </location>
</feature>
<feature type="compositionally biased region" description="Polar residues" evidence="2">
    <location>
        <begin position="879"/>
        <end position="890"/>
    </location>
</feature>
<feature type="compositionally biased region" description="Low complexity" evidence="2">
    <location>
        <begin position="771"/>
        <end position="782"/>
    </location>
</feature>
<sequence>MASGAADWVTTVPTGASLPSGSVAGLTGAANGPDASPLQLPVLDVGPRRSKRTPKAEEAIESLVVPSYPQTCSSPTNGVLTMVPVLSVENGLSPKIFVAYKSIGGQSRKLTNQLSPHFGFCTYERVEYPCSGVDACPNVPRAVVERPHTTLEPGDSDEFAVYEKLFASANSEAPDAHTAQQALAREWDKYTSVVVPSIHRACPNVICAGLSTPPKGQVVTIRSSGRNFLGCASYSPTNRMGHKNSSITNIHDLTNIETWIGEGRQVTSIPAGVSTNQPCMTVRVAGSRFKCKAHAGEALALSCRSKCSNVLYIGTPLMGDGARDLQGSFPILSVGAHTHPPLPITTSTRGLLLTAADVREHHCVSLAAEEEDVRDKPADEYGRVAAAVPQTALRNARRQATAERNPWGQGRDAALQSVARAVTARDPYLRAPVVSAEMGYIFPVFFESNVRRVANGVLALETDEYYKAIESAGLARDGDNFVLAITTTIDNNGMTLARFFIQRATRQVARTCYKLFFHEVLKINPNWAPWHVLVARKLQVVDSSLDGPRAAAVVRQATELVQKMNQGVLVGVTLDVSASLAGGICDALEDVGFDEFDADGHARNILFGCKAHANRVCDPAPLTVRAPLRQLTECVNVDEAQRLRALVIQHEPTRDCVCVLANKRLLLAFCPAFSEADDLQREVASSTTKTEESQHEGVYKLCGWRQPLMVAMTGSKFVDQRDADELEDGRAAGEYTPMERADHSQRRRDKRRRARLSQGDFSFAQDVPAEVGQVSGAAASVGPGDGDGGGQGTCHSGRGALGASTGSTVGSVPAAGRTQPQRKRSRGVRAAPSSSTDVRIAELEKQLLEQRNKTLEAENAALRASANVVLGGSADGSATAKQPNGTQSGGQPPRWFINLMTAASQVPS</sequence>
<reference evidence="3 4" key="1">
    <citation type="submission" date="2017-03" db="EMBL/GenBank/DDBJ databases">
        <title>WGS assembly of Porphyra umbilicalis.</title>
        <authorList>
            <person name="Brawley S.H."/>
            <person name="Blouin N.A."/>
            <person name="Ficko-Blean E."/>
            <person name="Wheeler G.L."/>
            <person name="Lohr M."/>
            <person name="Goodson H.V."/>
            <person name="Jenkins J.W."/>
            <person name="Blaby-Haas C.E."/>
            <person name="Helliwell K.E."/>
            <person name="Chan C."/>
            <person name="Marriage T."/>
            <person name="Bhattacharya D."/>
            <person name="Klein A.S."/>
            <person name="Badis Y."/>
            <person name="Brodie J."/>
            <person name="Cao Y."/>
            <person name="Collen J."/>
            <person name="Dittami S.M."/>
            <person name="Gachon C.M."/>
            <person name="Green B.R."/>
            <person name="Karpowicz S."/>
            <person name="Kim J.W."/>
            <person name="Kudahl U."/>
            <person name="Lin S."/>
            <person name="Michel G."/>
            <person name="Mittag M."/>
            <person name="Olson B.J."/>
            <person name="Pangilinan J."/>
            <person name="Peng Y."/>
            <person name="Qiu H."/>
            <person name="Shu S."/>
            <person name="Singer J.T."/>
            <person name="Smith A.G."/>
            <person name="Sprecher B.N."/>
            <person name="Wagner V."/>
            <person name="Wang W."/>
            <person name="Wang Z.-Y."/>
            <person name="Yan J."/>
            <person name="Yarish C."/>
            <person name="Zoeuner-Riek S."/>
            <person name="Zhuang Y."/>
            <person name="Zou Y."/>
            <person name="Lindquist E.A."/>
            <person name="Grimwood J."/>
            <person name="Barry K."/>
            <person name="Rokhsar D.S."/>
            <person name="Schmutz J."/>
            <person name="Stiller J.W."/>
            <person name="Grossman A.R."/>
            <person name="Prochnik S.E."/>
        </authorList>
    </citation>
    <scope>NUCLEOTIDE SEQUENCE [LARGE SCALE GENOMIC DNA]</scope>
    <source>
        <strain evidence="3">4086291</strain>
    </source>
</reference>
<dbReference type="EMBL" id="KV918802">
    <property type="protein sequence ID" value="OSX78904.1"/>
    <property type="molecule type" value="Genomic_DNA"/>
</dbReference>